<reference evidence="2 3" key="1">
    <citation type="submission" date="2018-08" db="EMBL/GenBank/DDBJ databases">
        <authorList>
            <person name="Khan S.A."/>
            <person name="Jeon C.O."/>
            <person name="Chun B.H."/>
            <person name="Jeong S.E."/>
        </authorList>
    </citation>
    <scope>NUCLEOTIDE SEQUENCE [LARGE SCALE GENOMIC DNA]</scope>
    <source>
        <strain evidence="2 3">S-16</strain>
    </source>
</reference>
<dbReference type="OrthoDB" id="9761147at2"/>
<dbReference type="RefSeq" id="WP_124542911.1">
    <property type="nucleotide sequence ID" value="NZ_QUSW01000008.1"/>
</dbReference>
<dbReference type="Proteomes" id="UP000267464">
    <property type="component" value="Unassembled WGS sequence"/>
</dbReference>
<accession>A0A3N7HJ49</accession>
<sequence>MAPIVRIPLEIGPGDPWPRVVRLAQAWAEGQGVVLRDAVMLLPFAQHLPLARRAWIALGGWMPRVETTQTLARSLGPGAASQPGQISFDGALDRLTARHLLRGQAFGQAWHKRDERGFDQAVASVAQTAQAFARAAAAMAPSDRDAYWTQGRELLSIAPGPGGTERMLARVAFEWAAASAAPVTDQLFDLQPSAWMVVQAGGADALTEALLLHAHGPALVIQADPDHAAAFSHAARIADVSQARCADFESEASRCAAEVLDRLNTGHRPVALISQDRLLTRRVRALLARQHVPIVDETGWKLSTTRAGAMVGNLLRAANPRATADDWLDWLKAGATDWPGVAGASRAMQAIETAMRRQAWSTPSAVDAQAMGDAPGQLWQAAQAVIADLRSPRSRSFNAWISALRQALAASGALDLLQSDDAGVQAINALHLDDAPVADPAETPQAMSLHEFTNWVDGTLEDASFVPEAAAGQSQASVVVTPLAQAMLRPFASVVFAGADEKRLGGAPSPHPLLNDSLAASLRLPTMEQQREAEMLAFIQLLRMPRITLLRRLDDGGEPLAPSTLVERLDLAMRKQGRSIAQAPDPQGRATLAPAPVPRPMPFAPDLLPDTLSASACDALRSCPYRFFALRLLSLREADELDDAVEKRDYGTWLHDVLHRFHESRTVPQAIGQDEARLREVAAQSQEHMGLDDAAFLPFAATFERFVPRYVQWLHERDEQGASWIDGERDLKASPVQWAGVRMQGRIDRIDSVPGEEGPVTQLIDYKTGSGQALRNLVKTPLEDTQLAFYAALMAQQSEAGGAVSAIYLPLDDSDGIKPIEHPQVEITAQVLVQEIGAELERLRRGARMPALGEGMACEFCEARGLCRKDHWEPVP</sequence>
<proteinExistence type="predicted"/>
<evidence type="ECO:0000313" key="2">
    <source>
        <dbReference type="EMBL" id="RQP22068.1"/>
    </source>
</evidence>
<reference evidence="2 3" key="2">
    <citation type="submission" date="2018-12" db="EMBL/GenBank/DDBJ databases">
        <title>Rhizobacter gummiphilus sp. nov., a rubber-degrading bacterium isolated from the soil of a botanical garden in Japan.</title>
        <authorList>
            <person name="Shunsuke S.S."/>
        </authorList>
    </citation>
    <scope>NUCLEOTIDE SEQUENCE [LARGE SCALE GENOMIC DNA]</scope>
    <source>
        <strain evidence="2 3">S-16</strain>
    </source>
</reference>
<organism evidence="2 3">
    <name type="scientific">Piscinibacter terrae</name>
    <dbReference type="NCBI Taxonomy" id="2496871"/>
    <lineage>
        <taxon>Bacteria</taxon>
        <taxon>Pseudomonadati</taxon>
        <taxon>Pseudomonadota</taxon>
        <taxon>Betaproteobacteria</taxon>
        <taxon>Burkholderiales</taxon>
        <taxon>Sphaerotilaceae</taxon>
        <taxon>Piscinibacter</taxon>
    </lineage>
</organism>
<dbReference type="AlphaFoldDB" id="A0A3N7HJ49"/>
<dbReference type="SUPFAM" id="SSF52540">
    <property type="entry name" value="P-loop containing nucleoside triphosphate hydrolases"/>
    <property type="match status" value="1"/>
</dbReference>
<gene>
    <name evidence="2" type="ORF">DZC73_23950</name>
</gene>
<feature type="domain" description="PD-(D/E)XK endonuclease-like" evidence="1">
    <location>
        <begin position="611"/>
        <end position="868"/>
    </location>
</feature>
<dbReference type="InterPro" id="IPR027417">
    <property type="entry name" value="P-loop_NTPase"/>
</dbReference>
<dbReference type="Gene3D" id="3.90.320.10">
    <property type="match status" value="1"/>
</dbReference>
<dbReference type="InterPro" id="IPR011604">
    <property type="entry name" value="PDDEXK-like_dom_sf"/>
</dbReference>
<keyword evidence="3" id="KW-1185">Reference proteome</keyword>
<dbReference type="InterPro" id="IPR038726">
    <property type="entry name" value="PDDEXK_AddAB-type"/>
</dbReference>
<protein>
    <submittedName>
        <fullName evidence="2">PD-(D/E)XK nuclease family protein</fullName>
    </submittedName>
</protein>
<comment type="caution">
    <text evidence="2">The sequence shown here is derived from an EMBL/GenBank/DDBJ whole genome shotgun (WGS) entry which is preliminary data.</text>
</comment>
<dbReference type="EMBL" id="QUSW01000008">
    <property type="protein sequence ID" value="RQP22068.1"/>
    <property type="molecule type" value="Genomic_DNA"/>
</dbReference>
<dbReference type="Pfam" id="PF12705">
    <property type="entry name" value="PDDEXK_1"/>
    <property type="match status" value="1"/>
</dbReference>
<evidence type="ECO:0000313" key="3">
    <source>
        <dbReference type="Proteomes" id="UP000267464"/>
    </source>
</evidence>
<evidence type="ECO:0000259" key="1">
    <source>
        <dbReference type="Pfam" id="PF12705"/>
    </source>
</evidence>
<name>A0A3N7HJ49_9BURK</name>